<dbReference type="OrthoDB" id="4868190at2759"/>
<reference evidence="2 3" key="1">
    <citation type="submission" date="2014-04" db="EMBL/GenBank/DDBJ databases">
        <title>Evolutionary Origins and Diversification of the Mycorrhizal Mutualists.</title>
        <authorList>
            <consortium name="DOE Joint Genome Institute"/>
            <consortium name="Mycorrhizal Genomics Consortium"/>
            <person name="Kohler A."/>
            <person name="Kuo A."/>
            <person name="Nagy L.G."/>
            <person name="Floudas D."/>
            <person name="Copeland A."/>
            <person name="Barry K.W."/>
            <person name="Cichocki N."/>
            <person name="Veneault-Fourrey C."/>
            <person name="LaButti K."/>
            <person name="Lindquist E.A."/>
            <person name="Lipzen A."/>
            <person name="Lundell T."/>
            <person name="Morin E."/>
            <person name="Murat C."/>
            <person name="Riley R."/>
            <person name="Ohm R."/>
            <person name="Sun H."/>
            <person name="Tunlid A."/>
            <person name="Henrissat B."/>
            <person name="Grigoriev I.V."/>
            <person name="Hibbett D.S."/>
            <person name="Martin F."/>
        </authorList>
    </citation>
    <scope>NUCLEOTIDE SEQUENCE [LARGE SCALE GENOMIC DNA]</scope>
    <source>
        <strain evidence="2 3">Koide BX008</strain>
    </source>
</reference>
<sequence>MSSKSSISRSLFMLLFLLCTSVLSVSAVGLAKHVLKSLNIVSFIGTQRYTQPVTHQLMVKEAKAALDSLTGGKKTKPAVVSALWTGGNEIIFASSAKGPGTVDDKADDHIPTPVQDALKKCAADFAAGHNYDGKCGEIMVISEWLRENPGKSLPQNKVIVAVNNKGVVPPCDAHEGRGTYGCTQFLQQMKFTSTEIIEKEPEEEACELTK</sequence>
<dbReference type="InParanoid" id="A0A0C2SEX0"/>
<evidence type="ECO:0000313" key="3">
    <source>
        <dbReference type="Proteomes" id="UP000054549"/>
    </source>
</evidence>
<dbReference type="EMBL" id="KN818282">
    <property type="protein sequence ID" value="KIL61595.1"/>
    <property type="molecule type" value="Genomic_DNA"/>
</dbReference>
<feature type="chain" id="PRO_5002155539" evidence="1">
    <location>
        <begin position="28"/>
        <end position="210"/>
    </location>
</feature>
<dbReference type="Proteomes" id="UP000054549">
    <property type="component" value="Unassembled WGS sequence"/>
</dbReference>
<evidence type="ECO:0000256" key="1">
    <source>
        <dbReference type="SAM" id="SignalP"/>
    </source>
</evidence>
<protein>
    <submittedName>
        <fullName evidence="2">Uncharacterized protein</fullName>
    </submittedName>
</protein>
<accession>A0A0C2SEX0</accession>
<keyword evidence="1" id="KW-0732">Signal</keyword>
<dbReference type="HOGENOM" id="CLU_079664_0_0_1"/>
<organism evidence="2 3">
    <name type="scientific">Amanita muscaria (strain Koide BX008)</name>
    <dbReference type="NCBI Taxonomy" id="946122"/>
    <lineage>
        <taxon>Eukaryota</taxon>
        <taxon>Fungi</taxon>
        <taxon>Dikarya</taxon>
        <taxon>Basidiomycota</taxon>
        <taxon>Agaricomycotina</taxon>
        <taxon>Agaricomycetes</taxon>
        <taxon>Agaricomycetidae</taxon>
        <taxon>Agaricales</taxon>
        <taxon>Pluteineae</taxon>
        <taxon>Amanitaceae</taxon>
        <taxon>Amanita</taxon>
    </lineage>
</organism>
<gene>
    <name evidence="2" type="ORF">M378DRAFT_26010</name>
</gene>
<name>A0A0C2SEX0_AMAMK</name>
<dbReference type="AlphaFoldDB" id="A0A0C2SEX0"/>
<proteinExistence type="predicted"/>
<keyword evidence="3" id="KW-1185">Reference proteome</keyword>
<feature type="signal peptide" evidence="1">
    <location>
        <begin position="1"/>
        <end position="27"/>
    </location>
</feature>
<evidence type="ECO:0000313" key="2">
    <source>
        <dbReference type="EMBL" id="KIL61595.1"/>
    </source>
</evidence>